<dbReference type="GO" id="GO:0003700">
    <property type="term" value="F:DNA-binding transcription factor activity"/>
    <property type="evidence" value="ECO:0007669"/>
    <property type="project" value="InterPro"/>
</dbReference>
<dbReference type="InterPro" id="IPR003313">
    <property type="entry name" value="AraC-bd"/>
</dbReference>
<reference evidence="6" key="2">
    <citation type="submission" date="2020-08" db="EMBL/GenBank/DDBJ databases">
        <title>The Agave Microbiome: Exploring the role of microbial communities in plant adaptations to desert environments.</title>
        <authorList>
            <person name="Partida-Martinez L.P."/>
        </authorList>
    </citation>
    <scope>NUCLEOTIDE SEQUENCE [LARGE SCALE GENOMIC DNA]</scope>
    <source>
        <strain evidence="6">AT2.8</strain>
    </source>
</reference>
<dbReference type="Pfam" id="PF12833">
    <property type="entry name" value="HTH_18"/>
    <property type="match status" value="1"/>
</dbReference>
<dbReference type="Proteomes" id="UP000548423">
    <property type="component" value="Unassembled WGS sequence"/>
</dbReference>
<dbReference type="SMART" id="SM00342">
    <property type="entry name" value="HTH_ARAC"/>
    <property type="match status" value="1"/>
</dbReference>
<dbReference type="PROSITE" id="PS00041">
    <property type="entry name" value="HTH_ARAC_FAMILY_1"/>
    <property type="match status" value="1"/>
</dbReference>
<reference evidence="6" key="1">
    <citation type="submission" date="2020-07" db="EMBL/GenBank/DDBJ databases">
        <authorList>
            <person name="Partida-Martinez L."/>
            <person name="Huntemann M."/>
            <person name="Clum A."/>
            <person name="Wang J."/>
            <person name="Palaniappan K."/>
            <person name="Ritter S."/>
            <person name="Chen I.-M."/>
            <person name="Stamatis D."/>
            <person name="Reddy T."/>
            <person name="O'Malley R."/>
            <person name="Daum C."/>
            <person name="Shapiro N."/>
            <person name="Ivanova N."/>
            <person name="Kyrpides N."/>
            <person name="Woyke T."/>
        </authorList>
    </citation>
    <scope>NUCLEOTIDE SEQUENCE [LARGE SCALE GENOMIC DNA]</scope>
    <source>
        <strain evidence="6">AT2.8</strain>
    </source>
</reference>
<evidence type="ECO:0000256" key="3">
    <source>
        <dbReference type="ARBA" id="ARBA00023163"/>
    </source>
</evidence>
<keyword evidence="2" id="KW-0238">DNA-binding</keyword>
<dbReference type="Gene3D" id="2.60.120.10">
    <property type="entry name" value="Jelly Rolls"/>
    <property type="match status" value="1"/>
</dbReference>
<keyword evidence="3" id="KW-0804">Transcription</keyword>
<dbReference type="PROSITE" id="PS01124">
    <property type="entry name" value="HTH_ARAC_FAMILY_2"/>
    <property type="match status" value="1"/>
</dbReference>
<evidence type="ECO:0000313" key="5">
    <source>
        <dbReference type="EMBL" id="NYE05860.1"/>
    </source>
</evidence>
<dbReference type="Gene3D" id="1.10.10.60">
    <property type="entry name" value="Homeodomain-like"/>
    <property type="match status" value="2"/>
</dbReference>
<dbReference type="SUPFAM" id="SSF51215">
    <property type="entry name" value="Regulatory protein AraC"/>
    <property type="match status" value="1"/>
</dbReference>
<dbReference type="AlphaFoldDB" id="A0A852TAQ4"/>
<dbReference type="Pfam" id="PF02311">
    <property type="entry name" value="AraC_binding"/>
    <property type="match status" value="1"/>
</dbReference>
<dbReference type="InterPro" id="IPR009057">
    <property type="entry name" value="Homeodomain-like_sf"/>
</dbReference>
<protein>
    <submittedName>
        <fullName evidence="5">AraC-like DNA-binding protein/mannose-6-phosphate isomerase-like protein (Cupin superfamily)</fullName>
    </submittedName>
</protein>
<dbReference type="InterPro" id="IPR018062">
    <property type="entry name" value="HTH_AraC-typ_CS"/>
</dbReference>
<dbReference type="PANTHER" id="PTHR43280">
    <property type="entry name" value="ARAC-FAMILY TRANSCRIPTIONAL REGULATOR"/>
    <property type="match status" value="1"/>
</dbReference>
<comment type="caution">
    <text evidence="5">The sequence shown here is derived from an EMBL/GenBank/DDBJ whole genome shotgun (WGS) entry which is preliminary data.</text>
</comment>
<dbReference type="PANTHER" id="PTHR43280:SF28">
    <property type="entry name" value="HTH-TYPE TRANSCRIPTIONAL ACTIVATOR RHAS"/>
    <property type="match status" value="1"/>
</dbReference>
<proteinExistence type="predicted"/>
<dbReference type="InterPro" id="IPR014710">
    <property type="entry name" value="RmlC-like_jellyroll"/>
</dbReference>
<dbReference type="InterPro" id="IPR018060">
    <property type="entry name" value="HTH_AraC"/>
</dbReference>
<dbReference type="InterPro" id="IPR037923">
    <property type="entry name" value="HTH-like"/>
</dbReference>
<dbReference type="GO" id="GO:0016853">
    <property type="term" value="F:isomerase activity"/>
    <property type="evidence" value="ECO:0007669"/>
    <property type="project" value="UniProtKB-KW"/>
</dbReference>
<sequence>MELTQNQLQKGITLLNQHAVYIKGTEGSLYLHYWGGDKTLKSNMLHKHSFFEVCYIVSGTGIYLENGKEYPLSKGTLFISRPHIKHQIISQNDLYILFVAFEPIYAESTDKGQELFQLLSTVEPFLIKDEEDLFIEMMWKMLILQAQQSTNFIHDTIISTSGSLIFSLAEHFIKENHNDKDIKNQPLSTTHIHRAKLYIRDNLSQPLRLKDVADNLRISSRHLSRLFTEELGVTFTQYVRNERINLATILLTTTDLSIKSIASETGFDTVHYFTTVFKEIIGVTPGEFNKQLQTN</sequence>
<dbReference type="PRINTS" id="PR00032">
    <property type="entry name" value="HTHARAC"/>
</dbReference>
<dbReference type="GO" id="GO:0043565">
    <property type="term" value="F:sequence-specific DNA binding"/>
    <property type="evidence" value="ECO:0007669"/>
    <property type="project" value="InterPro"/>
</dbReference>
<gene>
    <name evidence="5" type="ORF">F4694_002635</name>
</gene>
<name>A0A852TAQ4_9BACI</name>
<keyword evidence="1" id="KW-0805">Transcription regulation</keyword>
<dbReference type="EMBL" id="JACCBX010000005">
    <property type="protein sequence ID" value="NYE05860.1"/>
    <property type="molecule type" value="Genomic_DNA"/>
</dbReference>
<evidence type="ECO:0000256" key="2">
    <source>
        <dbReference type="ARBA" id="ARBA00023125"/>
    </source>
</evidence>
<feature type="domain" description="HTH araC/xylS-type" evidence="4">
    <location>
        <begin position="193"/>
        <end position="291"/>
    </location>
</feature>
<organism evidence="5 6">
    <name type="scientific">Neobacillus niacini</name>
    <dbReference type="NCBI Taxonomy" id="86668"/>
    <lineage>
        <taxon>Bacteria</taxon>
        <taxon>Bacillati</taxon>
        <taxon>Bacillota</taxon>
        <taxon>Bacilli</taxon>
        <taxon>Bacillales</taxon>
        <taxon>Bacillaceae</taxon>
        <taxon>Neobacillus</taxon>
    </lineage>
</organism>
<evidence type="ECO:0000259" key="4">
    <source>
        <dbReference type="PROSITE" id="PS01124"/>
    </source>
</evidence>
<evidence type="ECO:0000313" key="6">
    <source>
        <dbReference type="Proteomes" id="UP000548423"/>
    </source>
</evidence>
<evidence type="ECO:0000256" key="1">
    <source>
        <dbReference type="ARBA" id="ARBA00023015"/>
    </source>
</evidence>
<dbReference type="InterPro" id="IPR020449">
    <property type="entry name" value="Tscrpt_reg_AraC-type_HTH"/>
</dbReference>
<dbReference type="SUPFAM" id="SSF46689">
    <property type="entry name" value="Homeodomain-like"/>
    <property type="match status" value="2"/>
</dbReference>
<accession>A0A852TAQ4</accession>